<gene>
    <name evidence="1" type="ORF">CRI88_13135</name>
</gene>
<sequence length="82" mass="9074">MLKNKTIHSIFVKGENGFPLQATCFPVGERRAASAPFRGSPVSLSPFHSNSYKCFFLARFSTKVKLFTTLYGDVLSLTTSSH</sequence>
<comment type="caution">
    <text evidence="1">The sequence shown here is derived from an EMBL/GenBank/DDBJ whole genome shotgun (WGS) entry which is preliminary data.</text>
</comment>
<protein>
    <submittedName>
        <fullName evidence="1">Uncharacterized protein</fullName>
    </submittedName>
</protein>
<proteinExistence type="predicted"/>
<name>A0A2I0V082_9BACI</name>
<evidence type="ECO:0000313" key="1">
    <source>
        <dbReference type="EMBL" id="PKU51632.1"/>
    </source>
</evidence>
<organism evidence="1 2">
    <name type="scientific">Lysinibacillus fusiformis</name>
    <dbReference type="NCBI Taxonomy" id="28031"/>
    <lineage>
        <taxon>Bacteria</taxon>
        <taxon>Bacillati</taxon>
        <taxon>Bacillota</taxon>
        <taxon>Bacilli</taxon>
        <taxon>Bacillales</taxon>
        <taxon>Bacillaceae</taxon>
        <taxon>Lysinibacillus</taxon>
    </lineage>
</organism>
<dbReference type="EMBL" id="PDFK01000003">
    <property type="protein sequence ID" value="PKU51632.1"/>
    <property type="molecule type" value="Genomic_DNA"/>
</dbReference>
<dbReference type="AlphaFoldDB" id="A0A2I0V082"/>
<evidence type="ECO:0000313" key="2">
    <source>
        <dbReference type="Proteomes" id="UP000234956"/>
    </source>
</evidence>
<dbReference type="Proteomes" id="UP000234956">
    <property type="component" value="Unassembled WGS sequence"/>
</dbReference>
<reference evidence="1 2" key="1">
    <citation type="submission" date="2017-10" db="EMBL/GenBank/DDBJ databases">
        <title>Draft genome of Lysinibacillus fusiformis strain Juneja, a laboratory-derived pathogen of Drosophila melanogaster.</title>
        <authorList>
            <person name="Smith B.R."/>
            <person name="Unckless R.L."/>
        </authorList>
    </citation>
    <scope>NUCLEOTIDE SEQUENCE [LARGE SCALE GENOMIC DNA]</scope>
    <source>
        <strain evidence="1 2">Juneja</strain>
    </source>
</reference>
<accession>A0A2I0V082</accession>